<sequence>MSVMQHPSIFYMCFCTGSRGSWCLSPAVYRQEARYTLDRSQSKTDTQDKQPCTRLSQLPILGRERTHAWGEHAKSMQKDPQPGVKPRTFLRQDNSVKLCATIRLLM</sequence>
<protein>
    <submittedName>
        <fullName evidence="2">Uncharacterized protein</fullName>
    </submittedName>
</protein>
<gene>
    <name evidence="2" type="ORF">AMECASPLE_001887</name>
</gene>
<name>A0ABV0YWU7_9TELE</name>
<dbReference type="Proteomes" id="UP001469553">
    <property type="component" value="Unassembled WGS sequence"/>
</dbReference>
<evidence type="ECO:0000256" key="1">
    <source>
        <dbReference type="SAM" id="MobiDB-lite"/>
    </source>
</evidence>
<organism evidence="2 3">
    <name type="scientific">Ameca splendens</name>
    <dbReference type="NCBI Taxonomy" id="208324"/>
    <lineage>
        <taxon>Eukaryota</taxon>
        <taxon>Metazoa</taxon>
        <taxon>Chordata</taxon>
        <taxon>Craniata</taxon>
        <taxon>Vertebrata</taxon>
        <taxon>Euteleostomi</taxon>
        <taxon>Actinopterygii</taxon>
        <taxon>Neopterygii</taxon>
        <taxon>Teleostei</taxon>
        <taxon>Neoteleostei</taxon>
        <taxon>Acanthomorphata</taxon>
        <taxon>Ovalentaria</taxon>
        <taxon>Atherinomorphae</taxon>
        <taxon>Cyprinodontiformes</taxon>
        <taxon>Goodeidae</taxon>
        <taxon>Ameca</taxon>
    </lineage>
</organism>
<feature type="region of interest" description="Disordered" evidence="1">
    <location>
        <begin position="69"/>
        <end position="88"/>
    </location>
</feature>
<evidence type="ECO:0000313" key="2">
    <source>
        <dbReference type="EMBL" id="MEQ2298110.1"/>
    </source>
</evidence>
<dbReference type="EMBL" id="JAHRIP010047090">
    <property type="protein sequence ID" value="MEQ2298110.1"/>
    <property type="molecule type" value="Genomic_DNA"/>
</dbReference>
<accession>A0ABV0YWU7</accession>
<proteinExistence type="predicted"/>
<comment type="caution">
    <text evidence="2">The sequence shown here is derived from an EMBL/GenBank/DDBJ whole genome shotgun (WGS) entry which is preliminary data.</text>
</comment>
<keyword evidence="3" id="KW-1185">Reference proteome</keyword>
<evidence type="ECO:0000313" key="3">
    <source>
        <dbReference type="Proteomes" id="UP001469553"/>
    </source>
</evidence>
<reference evidence="2 3" key="1">
    <citation type="submission" date="2021-06" db="EMBL/GenBank/DDBJ databases">
        <authorList>
            <person name="Palmer J.M."/>
        </authorList>
    </citation>
    <scope>NUCLEOTIDE SEQUENCE [LARGE SCALE GENOMIC DNA]</scope>
    <source>
        <strain evidence="2 3">AS_MEX2019</strain>
        <tissue evidence="2">Muscle</tissue>
    </source>
</reference>